<keyword evidence="2" id="KW-0804">Transcription</keyword>
<dbReference type="EC" id="6.3.4.15" evidence="2"/>
<dbReference type="GO" id="GO:0003677">
    <property type="term" value="F:DNA binding"/>
    <property type="evidence" value="ECO:0007669"/>
    <property type="project" value="UniProtKB-UniRule"/>
</dbReference>
<evidence type="ECO:0000256" key="2">
    <source>
        <dbReference type="HAMAP-Rule" id="MF_00978"/>
    </source>
</evidence>
<dbReference type="Pfam" id="PF08279">
    <property type="entry name" value="HTH_11"/>
    <property type="match status" value="1"/>
</dbReference>
<dbReference type="EMBL" id="CP012502">
    <property type="protein sequence ID" value="AOM82833.1"/>
    <property type="molecule type" value="Genomic_DNA"/>
</dbReference>
<keyword evidence="5" id="KW-1185">Reference proteome</keyword>
<keyword evidence="1 2" id="KW-0436">Ligase</keyword>
<feature type="binding site" evidence="2">
    <location>
        <position position="116"/>
    </location>
    <ligand>
        <name>biotin</name>
        <dbReference type="ChEBI" id="CHEBI:57586"/>
    </ligand>
</feature>
<dbReference type="InterPro" id="IPR004143">
    <property type="entry name" value="BPL_LPL_catalytic"/>
</dbReference>
<dbReference type="PANTHER" id="PTHR12835:SF5">
    <property type="entry name" value="BIOTIN--PROTEIN LIGASE"/>
    <property type="match status" value="1"/>
</dbReference>
<comment type="similarity">
    <text evidence="2">Belongs to the biotin--protein ligase family.</text>
</comment>
<organism evidence="4 5">
    <name type="scientific">Salisediminibacterium beveridgei</name>
    <dbReference type="NCBI Taxonomy" id="632773"/>
    <lineage>
        <taxon>Bacteria</taxon>
        <taxon>Bacillati</taxon>
        <taxon>Bacillota</taxon>
        <taxon>Bacilli</taxon>
        <taxon>Bacillales</taxon>
        <taxon>Bacillaceae</taxon>
        <taxon>Salisediminibacterium</taxon>
    </lineage>
</organism>
<dbReference type="PANTHER" id="PTHR12835">
    <property type="entry name" value="BIOTIN PROTEIN LIGASE"/>
    <property type="match status" value="1"/>
</dbReference>
<feature type="domain" description="BPL/LPL catalytic" evidence="3">
    <location>
        <begin position="74"/>
        <end position="260"/>
    </location>
</feature>
<comment type="function">
    <text evidence="2">Acts both as a biotin--[acetyl-CoA-carboxylase] ligase and a repressor.</text>
</comment>
<dbReference type="SUPFAM" id="SSF55681">
    <property type="entry name" value="Class II aaRS and biotin synthetases"/>
    <property type="match status" value="1"/>
</dbReference>
<protein>
    <recommendedName>
        <fullName evidence="2">Bifunctional ligase/repressor BirA</fullName>
    </recommendedName>
    <alternativeName>
        <fullName evidence="2">Biotin--[acetyl-CoA-carboxylase] ligase</fullName>
        <ecNumber evidence="2">6.3.4.15</ecNumber>
    </alternativeName>
    <alternativeName>
        <fullName evidence="2">Biotin--protein ligase</fullName>
    </alternativeName>
    <alternativeName>
        <fullName evidence="2">Biotin-[acetyl-CoA carboxylase] synthetase</fullName>
    </alternativeName>
</protein>
<evidence type="ECO:0000259" key="3">
    <source>
        <dbReference type="PROSITE" id="PS51733"/>
    </source>
</evidence>
<reference evidence="4 5" key="1">
    <citation type="submission" date="2015-08" db="EMBL/GenBank/DDBJ databases">
        <title>The complete genome sequence of Bacillus beveridgei MLTeJB.</title>
        <authorList>
            <person name="Hanson T.E."/>
            <person name="Mesa C."/>
            <person name="Basesman S.M."/>
            <person name="Oremland R.S."/>
        </authorList>
    </citation>
    <scope>NUCLEOTIDE SEQUENCE [LARGE SCALE GENOMIC DNA]</scope>
    <source>
        <strain evidence="4 5">MLTeJB</strain>
    </source>
</reference>
<dbReference type="KEGG" id="bbev:BBEV_1470"/>
<dbReference type="InterPro" id="IPR013196">
    <property type="entry name" value="HTH_11"/>
</dbReference>
<name>A0A1D7QUY8_9BACI</name>
<dbReference type="GO" id="GO:0005524">
    <property type="term" value="F:ATP binding"/>
    <property type="evidence" value="ECO:0007669"/>
    <property type="project" value="UniProtKB-UniRule"/>
</dbReference>
<dbReference type="CDD" id="cd16442">
    <property type="entry name" value="BPL"/>
    <property type="match status" value="1"/>
</dbReference>
<keyword evidence="2" id="KW-0547">Nucleotide-binding</keyword>
<keyword evidence="2" id="KW-0238">DNA-binding</keyword>
<dbReference type="STRING" id="632773.BBEV_1470"/>
<dbReference type="Pfam" id="PF03099">
    <property type="entry name" value="BPL_LplA_LipB"/>
    <property type="match status" value="1"/>
</dbReference>
<dbReference type="InterPro" id="IPR036388">
    <property type="entry name" value="WH-like_DNA-bd_sf"/>
</dbReference>
<dbReference type="InterPro" id="IPR045864">
    <property type="entry name" value="aa-tRNA-synth_II/BPL/LPL"/>
</dbReference>
<keyword evidence="2" id="KW-0092">Biotin</keyword>
<comment type="caution">
    <text evidence="2">Lacks conserved residue(s) required for the propagation of feature annotation.</text>
</comment>
<dbReference type="Gene3D" id="3.30.930.10">
    <property type="entry name" value="Bira Bifunctional Protein, Domain 2"/>
    <property type="match status" value="1"/>
</dbReference>
<dbReference type="GO" id="GO:0009249">
    <property type="term" value="P:protein lipoylation"/>
    <property type="evidence" value="ECO:0007669"/>
    <property type="project" value="UniProtKB-ARBA"/>
</dbReference>
<dbReference type="GO" id="GO:0004077">
    <property type="term" value="F:biotin--[biotin carboxyl-carrier protein] ligase activity"/>
    <property type="evidence" value="ECO:0007669"/>
    <property type="project" value="UniProtKB-UniRule"/>
</dbReference>
<dbReference type="SUPFAM" id="SSF46785">
    <property type="entry name" value="Winged helix' DNA-binding domain"/>
    <property type="match status" value="1"/>
</dbReference>
<gene>
    <name evidence="2 4" type="primary">birA</name>
    <name evidence="4" type="ORF">BBEV_1470</name>
</gene>
<dbReference type="HAMAP" id="MF_00978">
    <property type="entry name" value="Bifunct_BirA"/>
    <property type="match status" value="1"/>
</dbReference>
<dbReference type="GO" id="GO:0016740">
    <property type="term" value="F:transferase activity"/>
    <property type="evidence" value="ECO:0007669"/>
    <property type="project" value="UniProtKB-ARBA"/>
</dbReference>
<keyword evidence="2" id="KW-0805">Transcription regulation</keyword>
<dbReference type="GO" id="GO:0006355">
    <property type="term" value="P:regulation of DNA-templated transcription"/>
    <property type="evidence" value="ECO:0007669"/>
    <property type="project" value="UniProtKB-UniRule"/>
</dbReference>
<dbReference type="Gene3D" id="1.10.10.10">
    <property type="entry name" value="Winged helix-like DNA-binding domain superfamily/Winged helix DNA-binding domain"/>
    <property type="match status" value="1"/>
</dbReference>
<dbReference type="InterPro" id="IPR004408">
    <property type="entry name" value="Biotin_CoA_COase_ligase"/>
</dbReference>
<dbReference type="InterPro" id="IPR036390">
    <property type="entry name" value="WH_DNA-bd_sf"/>
</dbReference>
<keyword evidence="2" id="KW-0067">ATP-binding</keyword>
<sequence length="327" mass="36773">MKTELLRLLFDKLEHQEYLSGQEISELLQCSRTAIWKHINQLKDAGFEIESIRNRGYRLIREPDQISQHAVLARLKTDTMFQRIIHKEVTSSTQDDAMELIQSGAANGTVVISDAQTKGRGRLGRDWHSGPDGGLWFSMIVKPEIPVHRAPQLTLITGVALVRVLNRLTEQSGTFRIKWPNDILADHLKTAGILTEMHADPDRVRALMIGVGINVNQVAFPDWLAGQAESLAGLTGETLNRNVVLSHFLTEFEYWYQLFLAEGISSIKTIWEANALPTGHKVSMYSGQTMITGKTLGITDEGVMQLIDDDGKVHELYSANLEWNDMR</sequence>
<proteinExistence type="inferred from homology"/>
<dbReference type="GO" id="GO:0005737">
    <property type="term" value="C:cytoplasm"/>
    <property type="evidence" value="ECO:0007669"/>
    <property type="project" value="TreeGrafter"/>
</dbReference>
<feature type="binding site" evidence="2">
    <location>
        <position position="189"/>
    </location>
    <ligand>
        <name>biotin</name>
        <dbReference type="ChEBI" id="CHEBI:57586"/>
    </ligand>
</feature>
<comment type="catalytic activity">
    <reaction evidence="2">
        <text>biotin + L-lysyl-[protein] + ATP = N(6)-biotinyl-L-lysyl-[protein] + AMP + diphosphate + H(+)</text>
        <dbReference type="Rhea" id="RHEA:11756"/>
        <dbReference type="Rhea" id="RHEA-COMP:9752"/>
        <dbReference type="Rhea" id="RHEA-COMP:10505"/>
        <dbReference type="ChEBI" id="CHEBI:15378"/>
        <dbReference type="ChEBI" id="CHEBI:29969"/>
        <dbReference type="ChEBI" id="CHEBI:30616"/>
        <dbReference type="ChEBI" id="CHEBI:33019"/>
        <dbReference type="ChEBI" id="CHEBI:57586"/>
        <dbReference type="ChEBI" id="CHEBI:83144"/>
        <dbReference type="ChEBI" id="CHEBI:456215"/>
        <dbReference type="EC" id="6.3.4.15"/>
    </reaction>
</comment>
<feature type="binding site" evidence="2">
    <location>
        <begin position="120"/>
        <end position="122"/>
    </location>
    <ligand>
        <name>biotin</name>
        <dbReference type="ChEBI" id="CHEBI:57586"/>
    </ligand>
</feature>
<feature type="DNA-binding region" description="H-T-H motif" evidence="2">
    <location>
        <begin position="21"/>
        <end position="40"/>
    </location>
</feature>
<dbReference type="Proteomes" id="UP000094463">
    <property type="component" value="Chromosome"/>
</dbReference>
<accession>A0A1D7QUY8</accession>
<evidence type="ECO:0000313" key="4">
    <source>
        <dbReference type="EMBL" id="AOM82833.1"/>
    </source>
</evidence>
<evidence type="ECO:0000256" key="1">
    <source>
        <dbReference type="ARBA" id="ARBA00022598"/>
    </source>
</evidence>
<evidence type="ECO:0000313" key="5">
    <source>
        <dbReference type="Proteomes" id="UP000094463"/>
    </source>
</evidence>
<dbReference type="PROSITE" id="PS51733">
    <property type="entry name" value="BPL_LPL_CATALYTIC"/>
    <property type="match status" value="1"/>
</dbReference>
<dbReference type="RefSeq" id="WP_069364873.1">
    <property type="nucleotide sequence ID" value="NZ_CP012502.1"/>
</dbReference>
<dbReference type="NCBIfam" id="TIGR00121">
    <property type="entry name" value="birA_ligase"/>
    <property type="match status" value="1"/>
</dbReference>
<dbReference type="AlphaFoldDB" id="A0A1D7QUY8"/>
<keyword evidence="2" id="KW-0678">Repressor</keyword>
<dbReference type="InterPro" id="IPR030855">
    <property type="entry name" value="Bifunct_BirA"/>
</dbReference>